<dbReference type="GO" id="GO:0016020">
    <property type="term" value="C:membrane"/>
    <property type="evidence" value="ECO:0007669"/>
    <property type="project" value="UniProtKB-SubCell"/>
</dbReference>
<comment type="similarity">
    <text evidence="2 6">Belongs to the band 7/mec-2 family. HflC subfamily.</text>
</comment>
<feature type="domain" description="Band 7" evidence="7">
    <location>
        <begin position="21"/>
        <end position="184"/>
    </location>
</feature>
<dbReference type="OrthoDB" id="9812991at2"/>
<comment type="subcellular location">
    <subcellularLocation>
        <location evidence="1">Membrane</location>
        <topology evidence="1">Single-pass membrane protein</topology>
    </subcellularLocation>
</comment>
<gene>
    <name evidence="8" type="ORF">CCC_03302</name>
</gene>
<keyword evidence="4" id="KW-1133">Transmembrane helix</keyword>
<evidence type="ECO:0000313" key="9">
    <source>
        <dbReference type="Proteomes" id="UP000031971"/>
    </source>
</evidence>
<dbReference type="EMBL" id="JXSL01000009">
    <property type="protein sequence ID" value="KIM00700.1"/>
    <property type="molecule type" value="Genomic_DNA"/>
</dbReference>
<dbReference type="PANTHER" id="PTHR42911:SF1">
    <property type="entry name" value="MODULATOR OF FTSH PROTEASE HFLC"/>
    <property type="match status" value="1"/>
</dbReference>
<dbReference type="InterPro" id="IPR036013">
    <property type="entry name" value="Band_7/SPFH_dom_sf"/>
</dbReference>
<dbReference type="NCBIfam" id="TIGR01932">
    <property type="entry name" value="hflC"/>
    <property type="match status" value="1"/>
</dbReference>
<sequence length="292" mass="33110">MSRSLFATAAAAAILLMLASSSLFIVNQAEQALVLRFGAHRATIKEPGLHVKLPFVEDVVRYDNRLLALDPPDEQIIMGDQKRIVVDTFTRYRIADPLKFYQAVRTEMQARGQMTQIVSSAMRRVMGQVMLPSLLSDERAKIMEQIQHEVAERSLREMGIEVVDVRLRRADLPEETSQSIYDRMKSERERQAKEARAQGYEWSQQIRARADRERTVLLAEAQRQAQIERGQGDAEANRILSEAFGKDLQFFTLYRSLQAYRSALGDGSTTMVLSPDNEFLKAFGSGPGRRGQ</sequence>
<accession>A0A0C2YLM7</accession>
<dbReference type="SMART" id="SM00244">
    <property type="entry name" value="PHB"/>
    <property type="match status" value="1"/>
</dbReference>
<dbReference type="STRING" id="272627.CCC_03302"/>
<dbReference type="InterPro" id="IPR001107">
    <property type="entry name" value="Band_7"/>
</dbReference>
<keyword evidence="5" id="KW-0472">Membrane</keyword>
<evidence type="ECO:0000256" key="5">
    <source>
        <dbReference type="ARBA" id="ARBA00023136"/>
    </source>
</evidence>
<dbReference type="Pfam" id="PF01145">
    <property type="entry name" value="Band_7"/>
    <property type="match status" value="1"/>
</dbReference>
<protein>
    <recommendedName>
        <fullName evidence="6">Protein HflC</fullName>
    </recommendedName>
</protein>
<evidence type="ECO:0000256" key="2">
    <source>
        <dbReference type="ARBA" id="ARBA00007862"/>
    </source>
</evidence>
<dbReference type="PRINTS" id="PR00721">
    <property type="entry name" value="STOMATIN"/>
</dbReference>
<proteinExistence type="inferred from homology"/>
<evidence type="ECO:0000313" key="8">
    <source>
        <dbReference type="EMBL" id="KIM00700.1"/>
    </source>
</evidence>
<dbReference type="CDD" id="cd03405">
    <property type="entry name" value="SPFH_HflC"/>
    <property type="match status" value="1"/>
</dbReference>
<evidence type="ECO:0000256" key="3">
    <source>
        <dbReference type="ARBA" id="ARBA00022692"/>
    </source>
</evidence>
<evidence type="ECO:0000256" key="6">
    <source>
        <dbReference type="PIRNR" id="PIRNR005651"/>
    </source>
</evidence>
<dbReference type="RefSeq" id="WP_009870194.1">
    <property type="nucleotide sequence ID" value="NZ_JXSL01000009.1"/>
</dbReference>
<evidence type="ECO:0000256" key="4">
    <source>
        <dbReference type="ARBA" id="ARBA00022989"/>
    </source>
</evidence>
<evidence type="ECO:0000256" key="1">
    <source>
        <dbReference type="ARBA" id="ARBA00004167"/>
    </source>
</evidence>
<reference evidence="8 9" key="1">
    <citation type="submission" date="2015-01" db="EMBL/GenBank/DDBJ databases">
        <title>Genome Sequence of Magnetospirillum magnetotacticum Strain MS-1.</title>
        <authorList>
            <person name="Marinov G.K."/>
            <person name="Smalley M.D."/>
            <person name="DeSalvo G."/>
        </authorList>
    </citation>
    <scope>NUCLEOTIDE SEQUENCE [LARGE SCALE GENOMIC DNA]</scope>
    <source>
        <strain evidence="8 9">MS-1</strain>
    </source>
</reference>
<keyword evidence="9" id="KW-1185">Reference proteome</keyword>
<dbReference type="PIRSF" id="PIRSF005651">
    <property type="entry name" value="HflC"/>
    <property type="match status" value="1"/>
</dbReference>
<dbReference type="Proteomes" id="UP000031971">
    <property type="component" value="Unassembled WGS sequence"/>
</dbReference>
<dbReference type="MEROPS" id="I87.001"/>
<dbReference type="AlphaFoldDB" id="A0A0C2YLM7"/>
<name>A0A0C2YLM7_PARME</name>
<comment type="function">
    <text evidence="6">HflC and HflK could regulate a protease.</text>
</comment>
<dbReference type="PANTHER" id="PTHR42911">
    <property type="entry name" value="MODULATOR OF FTSH PROTEASE HFLC"/>
    <property type="match status" value="1"/>
</dbReference>
<keyword evidence="3" id="KW-0812">Transmembrane</keyword>
<dbReference type="Gene3D" id="3.30.479.30">
    <property type="entry name" value="Band 7 domain"/>
    <property type="match status" value="1"/>
</dbReference>
<dbReference type="InterPro" id="IPR001972">
    <property type="entry name" value="Stomatin_HflK_fam"/>
</dbReference>
<comment type="caution">
    <text evidence="8">The sequence shown here is derived from an EMBL/GenBank/DDBJ whole genome shotgun (WGS) entry which is preliminary data.</text>
</comment>
<dbReference type="SUPFAM" id="SSF117892">
    <property type="entry name" value="Band 7/SPFH domain"/>
    <property type="match status" value="1"/>
</dbReference>
<organism evidence="8 9">
    <name type="scientific">Paramagnetospirillum magnetotacticum MS-1</name>
    <dbReference type="NCBI Taxonomy" id="272627"/>
    <lineage>
        <taxon>Bacteria</taxon>
        <taxon>Pseudomonadati</taxon>
        <taxon>Pseudomonadota</taxon>
        <taxon>Alphaproteobacteria</taxon>
        <taxon>Rhodospirillales</taxon>
        <taxon>Magnetospirillaceae</taxon>
        <taxon>Paramagnetospirillum</taxon>
    </lineage>
</organism>
<evidence type="ECO:0000259" key="7">
    <source>
        <dbReference type="SMART" id="SM00244"/>
    </source>
</evidence>
<dbReference type="InterPro" id="IPR010200">
    <property type="entry name" value="HflC"/>
</dbReference>